<evidence type="ECO:0000313" key="2">
    <source>
        <dbReference type="Proteomes" id="UP000003160"/>
    </source>
</evidence>
<gene>
    <name evidence="1" type="ORF">HMPREF0645_2216</name>
</gene>
<dbReference type="EMBL" id="ACKS01000082">
    <property type="protein sequence ID" value="EFA43265.1"/>
    <property type="molecule type" value="Genomic_DNA"/>
</dbReference>
<proteinExistence type="predicted"/>
<accession>D1PZ31</accession>
<reference evidence="1 2" key="1">
    <citation type="submission" date="2009-10" db="EMBL/GenBank/DDBJ databases">
        <authorList>
            <person name="Qin X."/>
            <person name="Bachman B."/>
            <person name="Battles P."/>
            <person name="Bell A."/>
            <person name="Bess C."/>
            <person name="Bickham C."/>
            <person name="Chaboub L."/>
            <person name="Chen D."/>
            <person name="Coyle M."/>
            <person name="Deiros D.R."/>
            <person name="Dinh H."/>
            <person name="Forbes L."/>
            <person name="Fowler G."/>
            <person name="Francisco L."/>
            <person name="Fu Q."/>
            <person name="Gubbala S."/>
            <person name="Hale W."/>
            <person name="Han Y."/>
            <person name="Hemphill L."/>
            <person name="Highlander S.K."/>
            <person name="Hirani K."/>
            <person name="Hogues M."/>
            <person name="Jackson L."/>
            <person name="Jakkamsetti A."/>
            <person name="Javaid M."/>
            <person name="Jiang H."/>
            <person name="Korchina V."/>
            <person name="Kovar C."/>
            <person name="Lara F."/>
            <person name="Lee S."/>
            <person name="Mata R."/>
            <person name="Mathew T."/>
            <person name="Moen C."/>
            <person name="Morales K."/>
            <person name="Munidasa M."/>
            <person name="Nazareth L."/>
            <person name="Ngo R."/>
            <person name="Nguyen L."/>
            <person name="Okwuonu G."/>
            <person name="Ongeri F."/>
            <person name="Patil S."/>
            <person name="Petrosino J."/>
            <person name="Pham C."/>
            <person name="Pham P."/>
            <person name="Pu L.-L."/>
            <person name="Puazo M."/>
            <person name="Raj R."/>
            <person name="Reid J."/>
            <person name="Rouhana J."/>
            <person name="Saada N."/>
            <person name="Shang Y."/>
            <person name="Simmons D."/>
            <person name="Thornton R."/>
            <person name="Warren J."/>
            <person name="Weissenberger G."/>
            <person name="Zhang J."/>
            <person name="Zhang L."/>
            <person name="Zhou C."/>
            <person name="Zhu D."/>
            <person name="Muzny D."/>
            <person name="Worley K."/>
            <person name="Gibbs R."/>
        </authorList>
    </citation>
    <scope>NUCLEOTIDE SEQUENCE [LARGE SCALE GENOMIC DNA]</scope>
    <source>
        <strain evidence="1 2">DSM 17361</strain>
    </source>
</reference>
<dbReference type="Proteomes" id="UP000003160">
    <property type="component" value="Unassembled WGS sequence"/>
</dbReference>
<comment type="caution">
    <text evidence="1">The sequence shown here is derived from an EMBL/GenBank/DDBJ whole genome shotgun (WGS) entry which is preliminary data.</text>
</comment>
<protein>
    <submittedName>
        <fullName evidence="1">Uncharacterized protein</fullName>
    </submittedName>
</protein>
<sequence>MYSIILFMLPAGRRKHHTGHVVIGVSQRGMVAPFAGNEFGQGTRLMQNDSLYSFDIFKKRKIQIFCYLQFAIYKIIY</sequence>
<organism evidence="1 2">
    <name type="scientific">Hallella bergensis DSM 17361</name>
    <dbReference type="NCBI Taxonomy" id="585502"/>
    <lineage>
        <taxon>Bacteria</taxon>
        <taxon>Pseudomonadati</taxon>
        <taxon>Bacteroidota</taxon>
        <taxon>Bacteroidia</taxon>
        <taxon>Bacteroidales</taxon>
        <taxon>Prevotellaceae</taxon>
        <taxon>Hallella</taxon>
    </lineage>
</organism>
<dbReference type="AlphaFoldDB" id="D1PZ31"/>
<keyword evidence="2" id="KW-1185">Reference proteome</keyword>
<name>D1PZ31_9BACT</name>
<evidence type="ECO:0000313" key="1">
    <source>
        <dbReference type="EMBL" id="EFA43265.1"/>
    </source>
</evidence>
<dbReference type="HOGENOM" id="CLU_2635083_0_0_10"/>